<name>A0A1S7QP68_9HYPH</name>
<protein>
    <recommendedName>
        <fullName evidence="2">Spore coat protein U/FanG domain-containing protein</fullName>
    </recommendedName>
</protein>
<proteinExistence type="predicted"/>
<feature type="domain" description="Spore coat protein U/FanG" evidence="2">
    <location>
        <begin position="190"/>
        <end position="318"/>
    </location>
</feature>
<sequence>MQEHPMKVLTRAALAIAAFLPASPILAQSCTFSMSDMNFGFVNLAGGSAVDTTATLSVTCSNPLSLALSIRICPNINAGSGGQSGGIRRMLQGSNILNYQLYQNSARTTSWGSVTQPALGSPPPIDMALPLLINTTSRTVYGRINAGQASAARGLYLSSFAGAETSFTYTSFTLLAPSCSSVTQNPTQVPFNVSAAVAPTCIISAQNIDFGSHGVLNTAVNATGAINLTCTTNLNYSVALNGGLSNSPPAARQMVQAGASITYGLYRDANRTNVWGSAAGEIATGTGTGGLQTLTVYGRVPAQNTPVPGNYSDTVVVTVNY</sequence>
<dbReference type="EMBL" id="FBWG01000027">
    <property type="protein sequence ID" value="CUX39649.1"/>
    <property type="molecule type" value="Genomic_DNA"/>
</dbReference>
<feature type="signal peptide" evidence="1">
    <location>
        <begin position="1"/>
        <end position="27"/>
    </location>
</feature>
<dbReference type="Proteomes" id="UP000191987">
    <property type="component" value="Unassembled WGS sequence"/>
</dbReference>
<feature type="domain" description="Spore coat protein U/FanG" evidence="2">
    <location>
        <begin position="20"/>
        <end position="157"/>
    </location>
</feature>
<gene>
    <name evidence="3" type="ORF">AGR7C_Lc10055</name>
</gene>
<reference evidence="3 4" key="1">
    <citation type="submission" date="2016-01" db="EMBL/GenBank/DDBJ databases">
        <authorList>
            <person name="Oliw E.H."/>
        </authorList>
    </citation>
    <scope>NUCLEOTIDE SEQUENCE [LARGE SCALE GENOMIC DNA]</scope>
    <source>
        <strain evidence="3 4">Zutra 3-1</strain>
    </source>
</reference>
<evidence type="ECO:0000259" key="2">
    <source>
        <dbReference type="Pfam" id="PF05229"/>
    </source>
</evidence>
<evidence type="ECO:0000313" key="4">
    <source>
        <dbReference type="Proteomes" id="UP000191987"/>
    </source>
</evidence>
<evidence type="ECO:0000256" key="1">
    <source>
        <dbReference type="SAM" id="SignalP"/>
    </source>
</evidence>
<dbReference type="PANTHER" id="PTHR37089">
    <property type="entry name" value="PROTEIN U-RELATED"/>
    <property type="match status" value="1"/>
</dbReference>
<evidence type="ECO:0000313" key="3">
    <source>
        <dbReference type="EMBL" id="CUX39649.1"/>
    </source>
</evidence>
<dbReference type="PROSITE" id="PS51257">
    <property type="entry name" value="PROKAR_LIPOPROTEIN"/>
    <property type="match status" value="1"/>
</dbReference>
<accession>A0A1S7QP68</accession>
<keyword evidence="1" id="KW-0732">Signal</keyword>
<feature type="chain" id="PRO_5012345499" description="Spore coat protein U/FanG domain-containing protein" evidence="1">
    <location>
        <begin position="28"/>
        <end position="321"/>
    </location>
</feature>
<dbReference type="InterPro" id="IPR053167">
    <property type="entry name" value="Spore_coat_component"/>
</dbReference>
<dbReference type="InterPro" id="IPR007893">
    <property type="entry name" value="Spore_coat_U/FanG"/>
</dbReference>
<dbReference type="SMART" id="SM00972">
    <property type="entry name" value="SCPU"/>
    <property type="match status" value="2"/>
</dbReference>
<dbReference type="AlphaFoldDB" id="A0A1S7QP68"/>
<dbReference type="Pfam" id="PF05229">
    <property type="entry name" value="SCPU"/>
    <property type="match status" value="2"/>
</dbReference>
<organism evidence="3 4">
    <name type="scientific">Agrobacterium deltaense Zutra 3/1</name>
    <dbReference type="NCBI Taxonomy" id="1183427"/>
    <lineage>
        <taxon>Bacteria</taxon>
        <taxon>Pseudomonadati</taxon>
        <taxon>Pseudomonadota</taxon>
        <taxon>Alphaproteobacteria</taxon>
        <taxon>Hyphomicrobiales</taxon>
        <taxon>Rhizobiaceae</taxon>
        <taxon>Rhizobium/Agrobacterium group</taxon>
        <taxon>Agrobacterium</taxon>
    </lineage>
</organism>